<comment type="caution">
    <text evidence="1">The sequence shown here is derived from an EMBL/GenBank/DDBJ whole genome shotgun (WGS) entry which is preliminary data.</text>
</comment>
<evidence type="ECO:0000313" key="1">
    <source>
        <dbReference type="EMBL" id="MCB7387843.1"/>
    </source>
</evidence>
<accession>A0ABS8DHD6</accession>
<gene>
    <name evidence="1" type="ORF">LIZ65_11135</name>
</gene>
<dbReference type="EMBL" id="JAJCIS010000006">
    <property type="protein sequence ID" value="MCB7387843.1"/>
    <property type="molecule type" value="Genomic_DNA"/>
</dbReference>
<organism evidence="1 2">
    <name type="scientific">Bariatricus massiliensis</name>
    <dbReference type="NCBI Taxonomy" id="1745713"/>
    <lineage>
        <taxon>Bacteria</taxon>
        <taxon>Bacillati</taxon>
        <taxon>Bacillota</taxon>
        <taxon>Clostridia</taxon>
        <taxon>Lachnospirales</taxon>
        <taxon>Lachnospiraceae</taxon>
        <taxon>Bariatricus</taxon>
    </lineage>
</organism>
<dbReference type="RefSeq" id="WP_066734695.1">
    <property type="nucleotide sequence ID" value="NZ_JAJCIQ010000007.1"/>
</dbReference>
<proteinExistence type="predicted"/>
<reference evidence="1 2" key="1">
    <citation type="submission" date="2021-10" db="EMBL/GenBank/DDBJ databases">
        <title>Collection of gut derived symbiotic bacterial strains cultured from healthy donors.</title>
        <authorList>
            <person name="Lin H."/>
            <person name="Littmann E."/>
            <person name="Kohout C."/>
            <person name="Pamer E.G."/>
        </authorList>
    </citation>
    <scope>NUCLEOTIDE SEQUENCE [LARGE SCALE GENOMIC DNA]</scope>
    <source>
        <strain evidence="1 2">DFI.1.165</strain>
    </source>
</reference>
<dbReference type="Proteomes" id="UP001299546">
    <property type="component" value="Unassembled WGS sequence"/>
</dbReference>
<protein>
    <submittedName>
        <fullName evidence="1">Uncharacterized protein</fullName>
    </submittedName>
</protein>
<name>A0ABS8DHD6_9FIRM</name>
<sequence>MEEVNYEELREKVQHELEKCAEHDRRGTAMYVLVQTLVPELSPHQVVQLVDMAADYMKNAPGSGNSKQAHS</sequence>
<evidence type="ECO:0000313" key="2">
    <source>
        <dbReference type="Proteomes" id="UP001299546"/>
    </source>
</evidence>
<keyword evidence="2" id="KW-1185">Reference proteome</keyword>